<keyword evidence="2" id="KW-1185">Reference proteome</keyword>
<proteinExistence type="predicted"/>
<dbReference type="AlphaFoldDB" id="A0A1I8I9A2"/>
<feature type="region of interest" description="Disordered" evidence="1">
    <location>
        <begin position="174"/>
        <end position="206"/>
    </location>
</feature>
<organism evidence="2 3">
    <name type="scientific">Macrostomum lignano</name>
    <dbReference type="NCBI Taxonomy" id="282301"/>
    <lineage>
        <taxon>Eukaryota</taxon>
        <taxon>Metazoa</taxon>
        <taxon>Spiralia</taxon>
        <taxon>Lophotrochozoa</taxon>
        <taxon>Platyhelminthes</taxon>
        <taxon>Rhabditophora</taxon>
        <taxon>Macrostomorpha</taxon>
        <taxon>Macrostomida</taxon>
        <taxon>Macrostomidae</taxon>
        <taxon>Macrostomum</taxon>
    </lineage>
</organism>
<dbReference type="WBParaSite" id="maker-uti_cns_0010802-snap-gene-0.3-mRNA-1">
    <property type="protein sequence ID" value="maker-uti_cns_0010802-snap-gene-0.3-mRNA-1"/>
    <property type="gene ID" value="maker-uti_cns_0010802-snap-gene-0.3"/>
</dbReference>
<accession>A0A1I8I9A2</accession>
<dbReference type="Proteomes" id="UP000095280">
    <property type="component" value="Unplaced"/>
</dbReference>
<sequence>AVNTGLTHLLPPQEAACGPLRQLLLHSLCYRLCRPALARAAQLPSCCPLRPPELGDRPAVALLWATFPALKLPLPLMPPSGIDHLRIIVIVEAPEKVIDRTGQGVHLVYYQVSRLGTLLDVDFAAGSSSHRRVSPSVSRQRVVKRRYKQLRRALHKDLCAHRGSIGTLPAVGAAAPTSNPAADPTCGSGLSEVTLNTSPPEGRPASGSGGLDWLILATGRCCSNGSLRYRPTWWPAVLQGPGVLGVLE</sequence>
<protein>
    <submittedName>
        <fullName evidence="3">PX domain-containing protein</fullName>
    </submittedName>
</protein>
<reference evidence="3" key="1">
    <citation type="submission" date="2016-11" db="UniProtKB">
        <authorList>
            <consortium name="WormBaseParasite"/>
        </authorList>
    </citation>
    <scope>IDENTIFICATION</scope>
</reference>
<name>A0A1I8I9A2_9PLAT</name>
<evidence type="ECO:0000256" key="1">
    <source>
        <dbReference type="SAM" id="MobiDB-lite"/>
    </source>
</evidence>
<evidence type="ECO:0000313" key="2">
    <source>
        <dbReference type="Proteomes" id="UP000095280"/>
    </source>
</evidence>
<evidence type="ECO:0000313" key="3">
    <source>
        <dbReference type="WBParaSite" id="maker-uti_cns_0010802-snap-gene-0.3-mRNA-1"/>
    </source>
</evidence>